<proteinExistence type="predicted"/>
<evidence type="ECO:0000256" key="1">
    <source>
        <dbReference type="ARBA" id="ARBA00022679"/>
    </source>
</evidence>
<dbReference type="InterPro" id="IPR011611">
    <property type="entry name" value="PfkB_dom"/>
</dbReference>
<dbReference type="Proteomes" id="UP001500556">
    <property type="component" value="Unassembled WGS sequence"/>
</dbReference>
<organism evidence="4 5">
    <name type="scientific">Pedococcus ginsenosidimutans</name>
    <dbReference type="NCBI Taxonomy" id="490570"/>
    <lineage>
        <taxon>Bacteria</taxon>
        <taxon>Bacillati</taxon>
        <taxon>Actinomycetota</taxon>
        <taxon>Actinomycetes</taxon>
        <taxon>Micrococcales</taxon>
        <taxon>Intrasporangiaceae</taxon>
        <taxon>Pedococcus</taxon>
    </lineage>
</organism>
<evidence type="ECO:0000259" key="3">
    <source>
        <dbReference type="Pfam" id="PF00294"/>
    </source>
</evidence>
<comment type="caution">
    <text evidence="4">The sequence shown here is derived from an EMBL/GenBank/DDBJ whole genome shotgun (WGS) entry which is preliminary data.</text>
</comment>
<evidence type="ECO:0000313" key="4">
    <source>
        <dbReference type="EMBL" id="GAA4725555.1"/>
    </source>
</evidence>
<dbReference type="PANTHER" id="PTHR10584">
    <property type="entry name" value="SUGAR KINASE"/>
    <property type="match status" value="1"/>
</dbReference>
<accession>A0ABP8YC53</accession>
<dbReference type="InterPro" id="IPR029056">
    <property type="entry name" value="Ribokinase-like"/>
</dbReference>
<name>A0ABP8YC53_9MICO</name>
<feature type="domain" description="Carbohydrate kinase PfkB" evidence="3">
    <location>
        <begin position="25"/>
        <end position="300"/>
    </location>
</feature>
<keyword evidence="5" id="KW-1185">Reference proteome</keyword>
<keyword evidence="2 4" id="KW-0418">Kinase</keyword>
<dbReference type="RefSeq" id="WP_345503675.1">
    <property type="nucleotide sequence ID" value="NZ_BAABLO010000011.1"/>
</dbReference>
<dbReference type="PANTHER" id="PTHR10584:SF166">
    <property type="entry name" value="RIBOKINASE"/>
    <property type="match status" value="1"/>
</dbReference>
<dbReference type="EMBL" id="BAABLO010000011">
    <property type="protein sequence ID" value="GAA4725555.1"/>
    <property type="molecule type" value="Genomic_DNA"/>
</dbReference>
<reference evidence="5" key="1">
    <citation type="journal article" date="2019" name="Int. J. Syst. Evol. Microbiol.">
        <title>The Global Catalogue of Microorganisms (GCM) 10K type strain sequencing project: providing services to taxonomists for standard genome sequencing and annotation.</title>
        <authorList>
            <consortium name="The Broad Institute Genomics Platform"/>
            <consortium name="The Broad Institute Genome Sequencing Center for Infectious Disease"/>
            <person name="Wu L."/>
            <person name="Ma J."/>
        </authorList>
    </citation>
    <scope>NUCLEOTIDE SEQUENCE [LARGE SCALE GENOMIC DNA]</scope>
    <source>
        <strain evidence="5">JCM 18961</strain>
    </source>
</reference>
<dbReference type="Pfam" id="PF00294">
    <property type="entry name" value="PfkB"/>
    <property type="match status" value="1"/>
</dbReference>
<dbReference type="Gene3D" id="3.40.1190.20">
    <property type="match status" value="1"/>
</dbReference>
<evidence type="ECO:0000256" key="2">
    <source>
        <dbReference type="ARBA" id="ARBA00022777"/>
    </source>
</evidence>
<sequence>MATHDGQRRGPRLIHSAQALVDEVVEVAALPERGGNAVATSYSRYAGGAVNILVAAARSGAECVHAGAVGTGSNGDLVRAALAADGVTISSPAVEGVDTGICVVMVEPSAERTFVTTQGAERHVTVESLQTSAPRAGDLVCVSGFSLVGRTRDPLVEWVSGLAEGVVVVLDPGDAFGALDPSLQDLVLRRTTVWTSNADEALTLTGVRVEDDSAAAVAARLPVGAVAVVRDGPKGCHVHEGGRTQYLPGHPQEAVDTNGAGDTHTGVLLAERARGADWPTAARRANAAGAIKVTRRGPAAAPTAREIDEFLARFGEGRGGPGR</sequence>
<keyword evidence="1" id="KW-0808">Transferase</keyword>
<dbReference type="GO" id="GO:0016301">
    <property type="term" value="F:kinase activity"/>
    <property type="evidence" value="ECO:0007669"/>
    <property type="project" value="UniProtKB-KW"/>
</dbReference>
<dbReference type="SUPFAM" id="SSF53613">
    <property type="entry name" value="Ribokinase-like"/>
    <property type="match status" value="1"/>
</dbReference>
<gene>
    <name evidence="4" type="ORF">GCM10025782_24600</name>
</gene>
<evidence type="ECO:0000313" key="5">
    <source>
        <dbReference type="Proteomes" id="UP001500556"/>
    </source>
</evidence>
<protein>
    <submittedName>
        <fullName evidence="4">PfkB family carbohydrate kinase</fullName>
    </submittedName>
</protein>